<feature type="region of interest" description="Disordered" evidence="1">
    <location>
        <begin position="226"/>
        <end position="251"/>
    </location>
</feature>
<dbReference type="AlphaFoldDB" id="A0A9Q1CAE7"/>
<dbReference type="EMBL" id="JAIZAY010000006">
    <property type="protein sequence ID" value="KAJ8040954.1"/>
    <property type="molecule type" value="Genomic_DNA"/>
</dbReference>
<keyword evidence="2" id="KW-0472">Membrane</keyword>
<evidence type="ECO:0000256" key="2">
    <source>
        <dbReference type="SAM" id="Phobius"/>
    </source>
</evidence>
<evidence type="ECO:0000313" key="3">
    <source>
        <dbReference type="EMBL" id="KAJ8040954.1"/>
    </source>
</evidence>
<proteinExistence type="predicted"/>
<evidence type="ECO:0000256" key="1">
    <source>
        <dbReference type="SAM" id="MobiDB-lite"/>
    </source>
</evidence>
<sequence length="277" mass="30703">MSCTCSLPSGRELTCSLPALLVSHLLHINLSYTTNRNESEYTVMEFFCSSTPPRLMYWIVVGVDGNLLDMDDLNHTMKVNTTVNITQSTGETHLRIWEAIPGGNGIHTVMCYTYDTESRVDALIRIQPQSGTISRYESSSLSPTYAGVSTYDNRATTIEGSNLVISSTERVGHSEGFEVGPPERGDEMSSVCRHDYILICAIVTPLLVIILILTTITLHNSLNRSQNKTEVNTDDSGPRSSSEMELHENPAYLPFIKTTESATGGKEEEKECTYYNL</sequence>
<feature type="compositionally biased region" description="Polar residues" evidence="1">
    <location>
        <begin position="226"/>
        <end position="241"/>
    </location>
</feature>
<reference evidence="3" key="1">
    <citation type="submission" date="2021-10" db="EMBL/GenBank/DDBJ databases">
        <title>Tropical sea cucumber genome reveals ecological adaptation and Cuvierian tubules defense mechanism.</title>
        <authorList>
            <person name="Chen T."/>
        </authorList>
    </citation>
    <scope>NUCLEOTIDE SEQUENCE</scope>
    <source>
        <strain evidence="3">Nanhai2018</strain>
        <tissue evidence="3">Muscle</tissue>
    </source>
</reference>
<evidence type="ECO:0000313" key="4">
    <source>
        <dbReference type="Proteomes" id="UP001152320"/>
    </source>
</evidence>
<keyword evidence="4" id="KW-1185">Reference proteome</keyword>
<protein>
    <submittedName>
        <fullName evidence="3">Uncharacterized protein</fullName>
    </submittedName>
</protein>
<comment type="caution">
    <text evidence="3">The sequence shown here is derived from an EMBL/GenBank/DDBJ whole genome shotgun (WGS) entry which is preliminary data.</text>
</comment>
<keyword evidence="2" id="KW-0812">Transmembrane</keyword>
<gene>
    <name evidence="3" type="ORF">HOLleu_15415</name>
</gene>
<accession>A0A9Q1CAE7</accession>
<feature type="transmembrane region" description="Helical" evidence="2">
    <location>
        <begin position="196"/>
        <end position="218"/>
    </location>
</feature>
<name>A0A9Q1CAE7_HOLLE</name>
<dbReference type="Proteomes" id="UP001152320">
    <property type="component" value="Chromosome 6"/>
</dbReference>
<keyword evidence="2" id="KW-1133">Transmembrane helix</keyword>
<organism evidence="3 4">
    <name type="scientific">Holothuria leucospilota</name>
    <name type="common">Black long sea cucumber</name>
    <name type="synonym">Mertensiothuria leucospilota</name>
    <dbReference type="NCBI Taxonomy" id="206669"/>
    <lineage>
        <taxon>Eukaryota</taxon>
        <taxon>Metazoa</taxon>
        <taxon>Echinodermata</taxon>
        <taxon>Eleutherozoa</taxon>
        <taxon>Echinozoa</taxon>
        <taxon>Holothuroidea</taxon>
        <taxon>Aspidochirotacea</taxon>
        <taxon>Aspidochirotida</taxon>
        <taxon>Holothuriidae</taxon>
        <taxon>Holothuria</taxon>
    </lineage>
</organism>